<dbReference type="AlphaFoldDB" id="A0A5N6WDF3"/>
<keyword evidence="2" id="KW-1185">Reference proteome</keyword>
<sequence>MEPYDPAYDVETQEPVSEPKWRVRPRTWEEDNGPAIHINEFRNELKERIRYSDKKLRPTKVQLFEQWLTVDLTTRDLLCLFFDIPCTCTEEVNARYAIEKSKEEADKIPRDNFGHLVHPLNEVPEGKQRICFMFEAFSSTQPEVLDNELEKIFTGVKKVLDEQGEEGRTKTLPIVWEKRYLFTVEKKIEDIKTWDKSPSNIGAKTLESSDSPSD</sequence>
<evidence type="ECO:0000313" key="2">
    <source>
        <dbReference type="Proteomes" id="UP000325433"/>
    </source>
</evidence>
<proteinExistence type="predicted"/>
<gene>
    <name evidence="1" type="ORF">BDV41DRAFT_571740</name>
</gene>
<dbReference type="EMBL" id="ML738296">
    <property type="protein sequence ID" value="KAE8318824.1"/>
    <property type="molecule type" value="Genomic_DNA"/>
</dbReference>
<evidence type="ECO:0000313" key="1">
    <source>
        <dbReference type="EMBL" id="KAE8318824.1"/>
    </source>
</evidence>
<reference evidence="2" key="1">
    <citation type="submission" date="2019-04" db="EMBL/GenBank/DDBJ databases">
        <title>Friends and foes A comparative genomics studyof 23 Aspergillus species from section Flavi.</title>
        <authorList>
            <consortium name="DOE Joint Genome Institute"/>
            <person name="Kjaerbolling I."/>
            <person name="Vesth T."/>
            <person name="Frisvad J.C."/>
            <person name="Nybo J.L."/>
            <person name="Theobald S."/>
            <person name="Kildgaard S."/>
            <person name="Isbrandt T."/>
            <person name="Kuo A."/>
            <person name="Sato A."/>
            <person name="Lyhne E.K."/>
            <person name="Kogle M.E."/>
            <person name="Wiebenga A."/>
            <person name="Kun R.S."/>
            <person name="Lubbers R.J."/>
            <person name="Makela M.R."/>
            <person name="Barry K."/>
            <person name="Chovatia M."/>
            <person name="Clum A."/>
            <person name="Daum C."/>
            <person name="Haridas S."/>
            <person name="He G."/>
            <person name="LaButti K."/>
            <person name="Lipzen A."/>
            <person name="Mondo S."/>
            <person name="Riley R."/>
            <person name="Salamov A."/>
            <person name="Simmons B.A."/>
            <person name="Magnuson J.K."/>
            <person name="Henrissat B."/>
            <person name="Mortensen U.H."/>
            <person name="Larsen T.O."/>
            <person name="Devries R.P."/>
            <person name="Grigoriev I.V."/>
            <person name="Machida M."/>
            <person name="Baker S.E."/>
            <person name="Andersen M.R."/>
        </authorList>
    </citation>
    <scope>NUCLEOTIDE SEQUENCE [LARGE SCALE GENOMIC DNA]</scope>
    <source>
        <strain evidence="2">CBS 130015</strain>
    </source>
</reference>
<accession>A0A5N6WDF3</accession>
<name>A0A5N6WDF3_9EURO</name>
<organism evidence="1 2">
    <name type="scientific">Aspergillus transmontanensis</name>
    <dbReference type="NCBI Taxonomy" id="1034304"/>
    <lineage>
        <taxon>Eukaryota</taxon>
        <taxon>Fungi</taxon>
        <taxon>Dikarya</taxon>
        <taxon>Ascomycota</taxon>
        <taxon>Pezizomycotina</taxon>
        <taxon>Eurotiomycetes</taxon>
        <taxon>Eurotiomycetidae</taxon>
        <taxon>Eurotiales</taxon>
        <taxon>Aspergillaceae</taxon>
        <taxon>Aspergillus</taxon>
        <taxon>Aspergillus subgen. Circumdati</taxon>
    </lineage>
</organism>
<dbReference type="Proteomes" id="UP000325433">
    <property type="component" value="Unassembled WGS sequence"/>
</dbReference>
<protein>
    <submittedName>
        <fullName evidence="1">Uncharacterized protein</fullName>
    </submittedName>
</protein>